<dbReference type="Proteomes" id="UP000298003">
    <property type="component" value="Unassembled WGS sequence"/>
</dbReference>
<keyword evidence="1" id="KW-0812">Transmembrane</keyword>
<organism evidence="2 3">
    <name type="scientific">Cellulosimicrobium funkei</name>
    <dbReference type="NCBI Taxonomy" id="264251"/>
    <lineage>
        <taxon>Bacteria</taxon>
        <taxon>Bacillati</taxon>
        <taxon>Actinomycetota</taxon>
        <taxon>Actinomycetes</taxon>
        <taxon>Micrococcales</taxon>
        <taxon>Promicromonosporaceae</taxon>
        <taxon>Cellulosimicrobium</taxon>
    </lineage>
</organism>
<keyword evidence="3" id="KW-1185">Reference proteome</keyword>
<dbReference type="AlphaFoldDB" id="A0A4Y8QYN6"/>
<evidence type="ECO:0000313" key="3">
    <source>
        <dbReference type="Proteomes" id="UP000298003"/>
    </source>
</evidence>
<feature type="transmembrane region" description="Helical" evidence="1">
    <location>
        <begin position="29"/>
        <end position="50"/>
    </location>
</feature>
<keyword evidence="1" id="KW-0472">Membrane</keyword>
<comment type="caution">
    <text evidence="2">The sequence shown here is derived from an EMBL/GenBank/DDBJ whole genome shotgun (WGS) entry which is preliminary data.</text>
</comment>
<accession>A0A4Y8QYN6</accession>
<reference evidence="2 3" key="1">
    <citation type="submission" date="2019-03" db="EMBL/GenBank/DDBJ databases">
        <title>Cellulosimicrobium funkei JCM14302 Assembly.</title>
        <authorList>
            <person name="Dou T."/>
        </authorList>
    </citation>
    <scope>NUCLEOTIDE SEQUENCE [LARGE SCALE GENOMIC DNA]</scope>
    <source>
        <strain evidence="2 3">JCM 14302</strain>
    </source>
</reference>
<protein>
    <submittedName>
        <fullName evidence="2">Uncharacterized protein</fullName>
    </submittedName>
</protein>
<dbReference type="RefSeq" id="WP_061268905.1">
    <property type="nucleotide sequence ID" value="NZ_SOZH01000012.1"/>
</dbReference>
<name>A0A4Y8QYN6_9MICO</name>
<proteinExistence type="predicted"/>
<evidence type="ECO:0000256" key="1">
    <source>
        <dbReference type="SAM" id="Phobius"/>
    </source>
</evidence>
<gene>
    <name evidence="2" type="ORF">E1O70_18165</name>
</gene>
<sequence>MSTKFAAKFRTRTAKLAERLNDDRGDVSLTQVLVTIGLLALAAIVIAALTTKGTTLTGQL</sequence>
<dbReference type="EMBL" id="SOZH01000012">
    <property type="protein sequence ID" value="TFF04371.1"/>
    <property type="molecule type" value="Genomic_DNA"/>
</dbReference>
<keyword evidence="1" id="KW-1133">Transmembrane helix</keyword>
<evidence type="ECO:0000313" key="2">
    <source>
        <dbReference type="EMBL" id="TFF04371.1"/>
    </source>
</evidence>
<dbReference type="GeneID" id="95686411"/>